<accession>A0A8S5NTF2</accession>
<organism evidence="1">
    <name type="scientific">Siphoviridae sp. ctnMb19</name>
    <dbReference type="NCBI Taxonomy" id="2825659"/>
    <lineage>
        <taxon>Viruses</taxon>
        <taxon>Duplodnaviria</taxon>
        <taxon>Heunggongvirae</taxon>
        <taxon>Uroviricota</taxon>
        <taxon>Caudoviricetes</taxon>
    </lineage>
</organism>
<name>A0A8S5NTF2_9CAUD</name>
<protein>
    <submittedName>
        <fullName evidence="1">Uncharacterized protein</fullName>
    </submittedName>
</protein>
<reference evidence="1" key="1">
    <citation type="journal article" date="2021" name="Proc. Natl. Acad. Sci. U.S.A.">
        <title>A Catalog of Tens of Thousands of Viruses from Human Metagenomes Reveals Hidden Associations with Chronic Diseases.</title>
        <authorList>
            <person name="Tisza M.J."/>
            <person name="Buck C.B."/>
        </authorList>
    </citation>
    <scope>NUCLEOTIDE SEQUENCE</scope>
    <source>
        <strain evidence="1">CtnMb19</strain>
    </source>
</reference>
<sequence length="40" mass="4461">MRIYNTQNLTDFLTVLNSSCYEEKGGLNVGKSISPVKIQV</sequence>
<proteinExistence type="predicted"/>
<evidence type="ECO:0000313" key="1">
    <source>
        <dbReference type="EMBL" id="DAD97977.1"/>
    </source>
</evidence>
<dbReference type="EMBL" id="BK015251">
    <property type="protein sequence ID" value="DAD97977.1"/>
    <property type="molecule type" value="Genomic_DNA"/>
</dbReference>